<evidence type="ECO:0000313" key="11">
    <source>
        <dbReference type="Proteomes" id="UP001284901"/>
    </source>
</evidence>
<reference evidence="9 11" key="1">
    <citation type="submission" date="2023-10" db="EMBL/GenBank/DDBJ databases">
        <title>Whole Genome based description of the genera Actinobaculum and Actinotignum reveals a complex phylogenetic relationship within the species included in the genus Actinotignum.</title>
        <authorList>
            <person name="Jensen C.S."/>
            <person name="Dargis R."/>
            <person name="Kemp M."/>
            <person name="Christensen J.J."/>
        </authorList>
    </citation>
    <scope>NUCLEOTIDE SEQUENCE</scope>
    <source>
        <strain evidence="10 11">SLA_B089</strain>
        <strain evidence="9">SLA_B245</strain>
    </source>
</reference>
<dbReference type="EMBL" id="JAWNFV010000024">
    <property type="protein sequence ID" value="MDY5141417.1"/>
    <property type="molecule type" value="Genomic_DNA"/>
</dbReference>
<dbReference type="Pfam" id="PF02687">
    <property type="entry name" value="FtsX"/>
    <property type="match status" value="1"/>
</dbReference>
<evidence type="ECO:0000313" key="10">
    <source>
        <dbReference type="EMBL" id="MDY5145773.1"/>
    </source>
</evidence>
<dbReference type="InterPro" id="IPR003838">
    <property type="entry name" value="ABC3_permease_C"/>
</dbReference>
<evidence type="ECO:0000259" key="8">
    <source>
        <dbReference type="Pfam" id="PF02687"/>
    </source>
</evidence>
<comment type="caution">
    <text evidence="9">The sequence shown here is derived from an EMBL/GenBank/DDBJ whole genome shotgun (WGS) entry which is preliminary data.</text>
</comment>
<protein>
    <recommendedName>
        <fullName evidence="8">ABC3 transporter permease C-terminal domain-containing protein</fullName>
    </recommendedName>
</protein>
<dbReference type="Proteomes" id="UP001288320">
    <property type="component" value="Unassembled WGS sequence"/>
</dbReference>
<name>A0AAW9HPR5_9ACTO</name>
<feature type="transmembrane region" description="Helical" evidence="7">
    <location>
        <begin position="327"/>
        <end position="352"/>
    </location>
</feature>
<proteinExistence type="inferred from homology"/>
<dbReference type="GO" id="GO:0022857">
    <property type="term" value="F:transmembrane transporter activity"/>
    <property type="evidence" value="ECO:0007669"/>
    <property type="project" value="TreeGrafter"/>
</dbReference>
<dbReference type="GeneID" id="92813522"/>
<dbReference type="AlphaFoldDB" id="A0AAW9HPR5"/>
<organism evidence="9 12">
    <name type="scientific">Actinotignum timonense</name>
    <dbReference type="NCBI Taxonomy" id="1870995"/>
    <lineage>
        <taxon>Bacteria</taxon>
        <taxon>Bacillati</taxon>
        <taxon>Actinomycetota</taxon>
        <taxon>Actinomycetes</taxon>
        <taxon>Actinomycetales</taxon>
        <taxon>Actinomycetaceae</taxon>
        <taxon>Actinotignum</taxon>
    </lineage>
</organism>
<dbReference type="InterPro" id="IPR050250">
    <property type="entry name" value="Macrolide_Exporter_MacB"/>
</dbReference>
<feature type="transmembrane region" description="Helical" evidence="7">
    <location>
        <begin position="248"/>
        <end position="271"/>
    </location>
</feature>
<evidence type="ECO:0000256" key="5">
    <source>
        <dbReference type="ARBA" id="ARBA00023136"/>
    </source>
</evidence>
<evidence type="ECO:0000256" key="6">
    <source>
        <dbReference type="ARBA" id="ARBA00038076"/>
    </source>
</evidence>
<keyword evidence="5 7" id="KW-0472">Membrane</keyword>
<keyword evidence="3 7" id="KW-0812">Transmembrane</keyword>
<keyword evidence="11" id="KW-1185">Reference proteome</keyword>
<evidence type="ECO:0000256" key="1">
    <source>
        <dbReference type="ARBA" id="ARBA00004651"/>
    </source>
</evidence>
<evidence type="ECO:0000256" key="3">
    <source>
        <dbReference type="ARBA" id="ARBA00022692"/>
    </source>
</evidence>
<dbReference type="RefSeq" id="WP_087069956.1">
    <property type="nucleotide sequence ID" value="NZ_CAUPFC010000017.1"/>
</dbReference>
<dbReference type="EMBL" id="JAWNFY010000004">
    <property type="protein sequence ID" value="MDY5145773.1"/>
    <property type="molecule type" value="Genomic_DNA"/>
</dbReference>
<gene>
    <name evidence="9" type="ORF">R6G74_08880</name>
    <name evidence="10" type="ORF">R6P33_01880</name>
</gene>
<feature type="transmembrane region" description="Helical" evidence="7">
    <location>
        <begin position="292"/>
        <end position="315"/>
    </location>
</feature>
<evidence type="ECO:0000313" key="12">
    <source>
        <dbReference type="Proteomes" id="UP001288320"/>
    </source>
</evidence>
<dbReference type="Proteomes" id="UP001284901">
    <property type="component" value="Unassembled WGS sequence"/>
</dbReference>
<sequence length="362" mass="37128">MKFAVLLREGAKNALGALVTTILVALVLGVMCAASLVTVGRQAATEAELHRQLTGPQARQLTLIDQKNAGLLPEAFLETLHGTSGVAGVVGYRSTVDVVNGSLGPASQLFALVETGGDISKIITLTAGRYPGPGEAIVPEAMLPQLRLAFPSGYVESRGGRQWAVVGSFTPSGGFEDLDNYLLAGGGSGAYVRVTALANDAENIAAVTDVALAAIGDFDPAKLIIRSSVSQAKQGVAVTGQVAGMGRALLILILGVGALFIAAVVLADVLIRRRDLGRRRTLGITRGGLVALVIARIAYPAVGGTALGIAAAWGYCRLSGNPVALDFSVAVGVLAVLVALLACIPPAIFAAYRDPVEVMRTP</sequence>
<dbReference type="PANTHER" id="PTHR30572:SF4">
    <property type="entry name" value="ABC TRANSPORTER PERMEASE YTRF"/>
    <property type="match status" value="1"/>
</dbReference>
<comment type="subcellular location">
    <subcellularLocation>
        <location evidence="1">Cell membrane</location>
        <topology evidence="1">Multi-pass membrane protein</topology>
    </subcellularLocation>
</comment>
<evidence type="ECO:0000313" key="9">
    <source>
        <dbReference type="EMBL" id="MDY5141417.1"/>
    </source>
</evidence>
<evidence type="ECO:0000256" key="2">
    <source>
        <dbReference type="ARBA" id="ARBA00022475"/>
    </source>
</evidence>
<keyword evidence="2" id="KW-1003">Cell membrane</keyword>
<keyword evidence="4 7" id="KW-1133">Transmembrane helix</keyword>
<accession>A0AAW9HPR5</accession>
<evidence type="ECO:0000256" key="7">
    <source>
        <dbReference type="SAM" id="Phobius"/>
    </source>
</evidence>
<evidence type="ECO:0000256" key="4">
    <source>
        <dbReference type="ARBA" id="ARBA00022989"/>
    </source>
</evidence>
<dbReference type="PANTHER" id="PTHR30572">
    <property type="entry name" value="MEMBRANE COMPONENT OF TRANSPORTER-RELATED"/>
    <property type="match status" value="1"/>
</dbReference>
<feature type="domain" description="ABC3 transporter permease C-terminal" evidence="8">
    <location>
        <begin position="249"/>
        <end position="352"/>
    </location>
</feature>
<dbReference type="GO" id="GO:0005886">
    <property type="term" value="C:plasma membrane"/>
    <property type="evidence" value="ECO:0007669"/>
    <property type="project" value="UniProtKB-SubCell"/>
</dbReference>
<comment type="similarity">
    <text evidence="6">Belongs to the ABC-4 integral membrane protein family.</text>
</comment>